<dbReference type="GO" id="GO:0009381">
    <property type="term" value="F:excinuclease ABC activity"/>
    <property type="evidence" value="ECO:0007669"/>
    <property type="project" value="UniProtKB-UniRule"/>
</dbReference>
<evidence type="ECO:0000256" key="4">
    <source>
        <dbReference type="ARBA" id="ARBA00022881"/>
    </source>
</evidence>
<dbReference type="NCBIfam" id="NF001824">
    <property type="entry name" value="PRK00558.1-5"/>
    <property type="match status" value="1"/>
</dbReference>
<dbReference type="SUPFAM" id="SSF47781">
    <property type="entry name" value="RuvA domain 2-like"/>
    <property type="match status" value="1"/>
</dbReference>
<dbReference type="GO" id="GO:0009380">
    <property type="term" value="C:excinuclease repair complex"/>
    <property type="evidence" value="ECO:0007669"/>
    <property type="project" value="InterPro"/>
</dbReference>
<keyword evidence="2 7" id="KW-0227">DNA damage</keyword>
<feature type="domain" description="GIY-YIG" evidence="8">
    <location>
        <begin position="12"/>
        <end position="91"/>
    </location>
</feature>
<dbReference type="Pfam" id="PF01541">
    <property type="entry name" value="GIY-YIG"/>
    <property type="match status" value="1"/>
</dbReference>
<dbReference type="InterPro" id="IPR035901">
    <property type="entry name" value="GIY-YIG_endonuc_sf"/>
</dbReference>
<organism evidence="10 11">
    <name type="scientific">Thermoflexibacter ruber</name>
    <dbReference type="NCBI Taxonomy" id="1003"/>
    <lineage>
        <taxon>Bacteria</taxon>
        <taxon>Pseudomonadati</taxon>
        <taxon>Bacteroidota</taxon>
        <taxon>Cytophagia</taxon>
        <taxon>Cytophagales</taxon>
        <taxon>Thermoflexibacteraceae</taxon>
        <taxon>Thermoflexibacter</taxon>
    </lineage>
</organism>
<keyword evidence="5 7" id="KW-0234">DNA repair</keyword>
<dbReference type="FunFam" id="3.40.1440.10:FF:000001">
    <property type="entry name" value="UvrABC system protein C"/>
    <property type="match status" value="1"/>
</dbReference>
<accession>A0A1I2JHU9</accession>
<dbReference type="InterPro" id="IPR036876">
    <property type="entry name" value="UVR_dom_sf"/>
</dbReference>
<keyword evidence="6 7" id="KW-0742">SOS response</keyword>
<keyword evidence="11" id="KW-1185">Reference proteome</keyword>
<evidence type="ECO:0000259" key="8">
    <source>
        <dbReference type="PROSITE" id="PS50164"/>
    </source>
</evidence>
<dbReference type="InterPro" id="IPR038476">
    <property type="entry name" value="UvrC_RNase_H_dom_sf"/>
</dbReference>
<keyword evidence="4 7" id="KW-0267">Excision nuclease</keyword>
<name>A0A1I2JHU9_9BACT</name>
<dbReference type="SUPFAM" id="SSF82771">
    <property type="entry name" value="GIY-YIG endonuclease"/>
    <property type="match status" value="1"/>
</dbReference>
<dbReference type="Pfam" id="PF14520">
    <property type="entry name" value="HHH_5"/>
    <property type="match status" value="1"/>
</dbReference>
<dbReference type="Gene3D" id="3.30.420.340">
    <property type="entry name" value="UvrC, RNAse H endonuclease domain"/>
    <property type="match status" value="1"/>
</dbReference>
<protein>
    <recommendedName>
        <fullName evidence="7">UvrABC system protein C</fullName>
        <shortName evidence="7">Protein UvrC</shortName>
    </recommendedName>
    <alternativeName>
        <fullName evidence="7">Excinuclease ABC subunit C</fullName>
    </alternativeName>
</protein>
<dbReference type="Pfam" id="PF08459">
    <property type="entry name" value="UvrC_RNaseH_dom"/>
    <property type="match status" value="1"/>
</dbReference>
<evidence type="ECO:0000313" key="10">
    <source>
        <dbReference type="EMBL" id="SFF53849.1"/>
    </source>
</evidence>
<gene>
    <name evidence="7" type="primary">uvrC</name>
    <name evidence="10" type="ORF">SAMN04488541_105121</name>
</gene>
<dbReference type="STRING" id="1003.SAMN04488541_105121"/>
<dbReference type="Proteomes" id="UP000199513">
    <property type="component" value="Unassembled WGS sequence"/>
</dbReference>
<evidence type="ECO:0000256" key="7">
    <source>
        <dbReference type="HAMAP-Rule" id="MF_00203"/>
    </source>
</evidence>
<dbReference type="EMBL" id="FONY01000051">
    <property type="protein sequence ID" value="SFF53849.1"/>
    <property type="molecule type" value="Genomic_DNA"/>
</dbReference>
<sequence length="616" mass="70747">MEIAETLKILPTEPGIYKFFDSQNVIIYVGKAKNLKNRVSSYFANKADLNRKTQRLVSEIRRIEYTVVNSEFDAFLLENNLIKANQPKYNILLKDDKTFPYICITNEPFPRVFPTRRHDRKDSTYFGPYASVKAMHTLLDLVKKLYTIRSCNLALTKENIKKKKFKVCLEYHIKNCKGGCEGLQTEEDYQKDIEQVIHILKGKTNVATNYFKQKMQEAAEAWKFEEAQLYKEKLESLEKFQAKSLVANPNISDIDVFAITSDEKLGYVNYLHIQNGSIVQTQTLTVKKKLDETDSEILAYVILDFRSKSGAWGMGERSDSTPLSENLAKEISFNKTKIITNVEVQIEGLDIQVPKIGDLKKLVELSYKNALFKKKERMNREVEIKDNSANKRILEQLQKDLNLIRRPDHIECFDNSNIQGTNPVAAMVCFKDGKPSKKDYRHFKIKTVVGPNDFASMYEIVTRRYARLLNENADLPQLIIIDGGKGQLSAACEALKALNLYGKIPIIGIAKRLEELYYPNDELPIMINKKSESLKLIQRIRDEAHRFAITFHRDQRSKNSLVSRLEQIDGIGKATAEKLLKKYRSVKKLLEIPPSEIEALIGKDKARIVLEGLRAE</sequence>
<dbReference type="PROSITE" id="PS50165">
    <property type="entry name" value="UVRC"/>
    <property type="match status" value="1"/>
</dbReference>
<dbReference type="Pfam" id="PF22920">
    <property type="entry name" value="UvrC_RNaseH"/>
    <property type="match status" value="1"/>
</dbReference>
<comment type="subcellular location">
    <subcellularLocation>
        <location evidence="7">Cytoplasm</location>
    </subcellularLocation>
</comment>
<dbReference type="PANTHER" id="PTHR30562">
    <property type="entry name" value="UVRC/OXIDOREDUCTASE"/>
    <property type="match status" value="1"/>
</dbReference>
<keyword evidence="3 7" id="KW-0228">DNA excision</keyword>
<dbReference type="InterPro" id="IPR004791">
    <property type="entry name" value="UvrC"/>
</dbReference>
<dbReference type="GO" id="GO:0003677">
    <property type="term" value="F:DNA binding"/>
    <property type="evidence" value="ECO:0007669"/>
    <property type="project" value="UniProtKB-UniRule"/>
</dbReference>
<dbReference type="GO" id="GO:0006289">
    <property type="term" value="P:nucleotide-excision repair"/>
    <property type="evidence" value="ECO:0007669"/>
    <property type="project" value="UniProtKB-UniRule"/>
</dbReference>
<dbReference type="InterPro" id="IPR047296">
    <property type="entry name" value="GIY-YIG_UvrC_Cho"/>
</dbReference>
<dbReference type="RefSeq" id="WP_245764121.1">
    <property type="nucleotide sequence ID" value="NZ_FONY01000051.1"/>
</dbReference>
<dbReference type="GO" id="GO:0005737">
    <property type="term" value="C:cytoplasm"/>
    <property type="evidence" value="ECO:0007669"/>
    <property type="project" value="UniProtKB-SubCell"/>
</dbReference>
<evidence type="ECO:0000256" key="2">
    <source>
        <dbReference type="ARBA" id="ARBA00022763"/>
    </source>
</evidence>
<feature type="domain" description="UvrC family homology region profile" evidence="9">
    <location>
        <begin position="256"/>
        <end position="495"/>
    </location>
</feature>
<dbReference type="Gene3D" id="3.40.1440.10">
    <property type="entry name" value="GIY-YIG endonuclease"/>
    <property type="match status" value="1"/>
</dbReference>
<reference evidence="10 11" key="1">
    <citation type="submission" date="2016-10" db="EMBL/GenBank/DDBJ databases">
        <authorList>
            <person name="de Groot N.N."/>
        </authorList>
    </citation>
    <scope>NUCLEOTIDE SEQUENCE [LARGE SCALE GENOMIC DNA]</scope>
    <source>
        <strain>GEY</strain>
        <strain evidence="11">DSM 9560</strain>
    </source>
</reference>
<dbReference type="HAMAP" id="MF_00203">
    <property type="entry name" value="UvrC"/>
    <property type="match status" value="1"/>
</dbReference>
<evidence type="ECO:0000259" key="9">
    <source>
        <dbReference type="PROSITE" id="PS50165"/>
    </source>
</evidence>
<evidence type="ECO:0000313" key="11">
    <source>
        <dbReference type="Proteomes" id="UP000199513"/>
    </source>
</evidence>
<comment type="subunit">
    <text evidence="7">Interacts with UvrB in an incision complex.</text>
</comment>
<proteinExistence type="inferred from homology"/>
<dbReference type="SUPFAM" id="SSF46600">
    <property type="entry name" value="C-terminal UvrC-binding domain of UvrB"/>
    <property type="match status" value="1"/>
</dbReference>
<dbReference type="AlphaFoldDB" id="A0A1I2JHU9"/>
<evidence type="ECO:0000256" key="1">
    <source>
        <dbReference type="ARBA" id="ARBA00022490"/>
    </source>
</evidence>
<comment type="function">
    <text evidence="7">The UvrABC repair system catalyzes the recognition and processing of DNA lesions. UvrC both incises the 5' and 3' sides of the lesion. The N-terminal half is responsible for the 3' incision and the C-terminal half is responsible for the 5' incision.</text>
</comment>
<dbReference type="PANTHER" id="PTHR30562:SF1">
    <property type="entry name" value="UVRABC SYSTEM PROTEIN C"/>
    <property type="match status" value="1"/>
</dbReference>
<comment type="similarity">
    <text evidence="7">Belongs to the UvrC family.</text>
</comment>
<dbReference type="InterPro" id="IPR001162">
    <property type="entry name" value="UvrC_RNase_H_dom"/>
</dbReference>
<dbReference type="InterPro" id="IPR000305">
    <property type="entry name" value="GIY-YIG_endonuc"/>
</dbReference>
<dbReference type="InterPro" id="IPR010994">
    <property type="entry name" value="RuvA_2-like"/>
</dbReference>
<dbReference type="PROSITE" id="PS50164">
    <property type="entry name" value="GIY_YIG"/>
    <property type="match status" value="1"/>
</dbReference>
<dbReference type="Gene3D" id="1.10.150.20">
    <property type="entry name" value="5' to 3' exonuclease, C-terminal subdomain"/>
    <property type="match status" value="1"/>
</dbReference>
<dbReference type="NCBIfam" id="TIGR00194">
    <property type="entry name" value="uvrC"/>
    <property type="match status" value="1"/>
</dbReference>
<evidence type="ECO:0000256" key="5">
    <source>
        <dbReference type="ARBA" id="ARBA00023204"/>
    </source>
</evidence>
<evidence type="ECO:0000256" key="3">
    <source>
        <dbReference type="ARBA" id="ARBA00022769"/>
    </source>
</evidence>
<dbReference type="CDD" id="cd10434">
    <property type="entry name" value="GIY-YIG_UvrC_Cho"/>
    <property type="match status" value="1"/>
</dbReference>
<keyword evidence="1 7" id="KW-0963">Cytoplasm</keyword>
<dbReference type="InterPro" id="IPR050066">
    <property type="entry name" value="UvrABC_protein_C"/>
</dbReference>
<evidence type="ECO:0000256" key="6">
    <source>
        <dbReference type="ARBA" id="ARBA00023236"/>
    </source>
</evidence>
<dbReference type="GO" id="GO:0009432">
    <property type="term" value="P:SOS response"/>
    <property type="evidence" value="ECO:0007669"/>
    <property type="project" value="UniProtKB-UniRule"/>
</dbReference>
<dbReference type="SMART" id="SM00465">
    <property type="entry name" value="GIYc"/>
    <property type="match status" value="1"/>
</dbReference>